<dbReference type="Pfam" id="PF05485">
    <property type="entry name" value="THAP"/>
    <property type="match status" value="1"/>
</dbReference>
<keyword evidence="9" id="KW-1185">Reference proteome</keyword>
<proteinExistence type="predicted"/>
<dbReference type="InterPro" id="IPR006612">
    <property type="entry name" value="THAP_Znf"/>
</dbReference>
<dbReference type="Proteomes" id="UP000053097">
    <property type="component" value="Unassembled WGS sequence"/>
</dbReference>
<dbReference type="GO" id="GO:0003677">
    <property type="term" value="F:DNA binding"/>
    <property type="evidence" value="ECO:0007669"/>
    <property type="project" value="UniProtKB-UniRule"/>
</dbReference>
<dbReference type="PROSITE" id="PS50950">
    <property type="entry name" value="ZF_THAP"/>
    <property type="match status" value="1"/>
</dbReference>
<dbReference type="Gene3D" id="6.20.210.20">
    <property type="entry name" value="THAP domain"/>
    <property type="match status" value="1"/>
</dbReference>
<reference evidence="8 10" key="2">
    <citation type="journal article" date="2018" name="Genome Res.">
        <title>The genomic architecture and molecular evolution of ant odorant receptors.</title>
        <authorList>
            <person name="McKenzie S.K."/>
            <person name="Kronauer D.J.C."/>
        </authorList>
    </citation>
    <scope>NUCLEOTIDE SEQUENCE [LARGE SCALE GENOMIC DNA]</scope>
    <source>
        <strain evidence="8">Clonal line C1</strain>
    </source>
</reference>
<reference evidence="8" key="3">
    <citation type="submission" date="2018-07" db="EMBL/GenBank/DDBJ databases">
        <authorList>
            <person name="Mckenzie S.K."/>
            <person name="Kronauer D.J.C."/>
        </authorList>
    </citation>
    <scope>NUCLEOTIDE SEQUENCE</scope>
    <source>
        <strain evidence="8">Clonal line C1</strain>
    </source>
</reference>
<accession>A0A026WY95</accession>
<evidence type="ECO:0000256" key="1">
    <source>
        <dbReference type="ARBA" id="ARBA00022723"/>
    </source>
</evidence>
<dbReference type="GO" id="GO:0008270">
    <property type="term" value="F:zinc ion binding"/>
    <property type="evidence" value="ECO:0007669"/>
    <property type="project" value="UniProtKB-KW"/>
</dbReference>
<evidence type="ECO:0000256" key="2">
    <source>
        <dbReference type="ARBA" id="ARBA00022771"/>
    </source>
</evidence>
<protein>
    <submittedName>
        <fullName evidence="7">THAP domain-containing protein</fullName>
    </submittedName>
</protein>
<evidence type="ECO:0000259" key="6">
    <source>
        <dbReference type="PROSITE" id="PS50950"/>
    </source>
</evidence>
<organism evidence="7 9">
    <name type="scientific">Ooceraea biroi</name>
    <name type="common">Clonal raider ant</name>
    <name type="synonym">Cerapachys biroi</name>
    <dbReference type="NCBI Taxonomy" id="2015173"/>
    <lineage>
        <taxon>Eukaryota</taxon>
        <taxon>Metazoa</taxon>
        <taxon>Ecdysozoa</taxon>
        <taxon>Arthropoda</taxon>
        <taxon>Hexapoda</taxon>
        <taxon>Insecta</taxon>
        <taxon>Pterygota</taxon>
        <taxon>Neoptera</taxon>
        <taxon>Endopterygota</taxon>
        <taxon>Hymenoptera</taxon>
        <taxon>Apocrita</taxon>
        <taxon>Aculeata</taxon>
        <taxon>Formicoidea</taxon>
        <taxon>Formicidae</taxon>
        <taxon>Dorylinae</taxon>
        <taxon>Ooceraea</taxon>
    </lineage>
</organism>
<name>A0A026WY95_OOCBI</name>
<dbReference type="InterPro" id="IPR038441">
    <property type="entry name" value="THAP_Znf_sf"/>
</dbReference>
<dbReference type="AlphaFoldDB" id="A0A026WY95"/>
<keyword evidence="2 5" id="KW-0863">Zinc-finger</keyword>
<gene>
    <name evidence="8" type="ORF">DMN91_005164</name>
    <name evidence="7" type="ORF">X777_08252</name>
</gene>
<evidence type="ECO:0000256" key="4">
    <source>
        <dbReference type="ARBA" id="ARBA00023125"/>
    </source>
</evidence>
<keyword evidence="1" id="KW-0479">Metal-binding</keyword>
<dbReference type="SUPFAM" id="SSF57716">
    <property type="entry name" value="Glucocorticoid receptor-like (DNA-binding domain)"/>
    <property type="match status" value="1"/>
</dbReference>
<dbReference type="InterPro" id="IPR052224">
    <property type="entry name" value="THAP_domain_protein"/>
</dbReference>
<dbReference type="SMART" id="SM00692">
    <property type="entry name" value="DM3"/>
    <property type="match status" value="1"/>
</dbReference>
<evidence type="ECO:0000313" key="10">
    <source>
        <dbReference type="Proteomes" id="UP000279307"/>
    </source>
</evidence>
<feature type="domain" description="THAP-type" evidence="6">
    <location>
        <begin position="1"/>
        <end position="80"/>
    </location>
</feature>
<evidence type="ECO:0000313" key="9">
    <source>
        <dbReference type="Proteomes" id="UP000053097"/>
    </source>
</evidence>
<evidence type="ECO:0000313" key="7">
    <source>
        <dbReference type="EMBL" id="EZA61040.1"/>
    </source>
</evidence>
<dbReference type="EMBL" id="KK107063">
    <property type="protein sequence ID" value="EZA61040.1"/>
    <property type="molecule type" value="Genomic_DNA"/>
</dbReference>
<dbReference type="EMBL" id="QOIP01000005">
    <property type="protein sequence ID" value="RLU22886.1"/>
    <property type="molecule type" value="Genomic_DNA"/>
</dbReference>
<reference evidence="7 9" key="1">
    <citation type="journal article" date="2014" name="Curr. Biol.">
        <title>The genome of the clonal raider ant Cerapachys biroi.</title>
        <authorList>
            <person name="Oxley P.R."/>
            <person name="Ji L."/>
            <person name="Fetter-Pruneda I."/>
            <person name="McKenzie S.K."/>
            <person name="Li C."/>
            <person name="Hu H."/>
            <person name="Zhang G."/>
            <person name="Kronauer D.J."/>
        </authorList>
    </citation>
    <scope>NUCLEOTIDE SEQUENCE [LARGE SCALE GENOMIC DNA]</scope>
</reference>
<dbReference type="OMA" id="WEKPRID"/>
<dbReference type="SMART" id="SM00980">
    <property type="entry name" value="THAP"/>
    <property type="match status" value="1"/>
</dbReference>
<dbReference type="PANTHER" id="PTHR46927:SF3">
    <property type="entry name" value="THAP-TYPE DOMAIN-CONTAINING PROTEIN"/>
    <property type="match status" value="1"/>
</dbReference>
<keyword evidence="4 5" id="KW-0238">DNA-binding</keyword>
<evidence type="ECO:0000313" key="8">
    <source>
        <dbReference type="EMBL" id="RLU22886.1"/>
    </source>
</evidence>
<sequence length="183" mass="21342">MPCCCVIGCHNRAEKGHKLYKLPQGSKNSTRRRQWIENIKRDPLPLHAYVCQDHFTNDQFELRRADHKKLLKWNAVPTVFPHNKTDMNRMPRQTEMVTTALDCNDLSEEIIMENMKLESRVKQEINVRNTRSNGDSDEVAALKSELNSSRKQIRTLKTIISQLQAIIERLVDENYVDEINDPV</sequence>
<dbReference type="PANTHER" id="PTHR46927">
    <property type="entry name" value="AGAP005574-PA"/>
    <property type="match status" value="1"/>
</dbReference>
<evidence type="ECO:0000256" key="5">
    <source>
        <dbReference type="PROSITE-ProRule" id="PRU00309"/>
    </source>
</evidence>
<keyword evidence="3" id="KW-0862">Zinc</keyword>
<evidence type="ECO:0000256" key="3">
    <source>
        <dbReference type="ARBA" id="ARBA00022833"/>
    </source>
</evidence>
<dbReference type="Proteomes" id="UP000279307">
    <property type="component" value="Chromosome 5"/>
</dbReference>